<feature type="transmembrane region" description="Helical" evidence="1">
    <location>
        <begin position="6"/>
        <end position="29"/>
    </location>
</feature>
<evidence type="ECO:0000313" key="2">
    <source>
        <dbReference type="EMBL" id="KAA8895261.1"/>
    </source>
</evidence>
<organism evidence="2 3">
    <name type="scientific">Sphaerosporella brunnea</name>
    <dbReference type="NCBI Taxonomy" id="1250544"/>
    <lineage>
        <taxon>Eukaryota</taxon>
        <taxon>Fungi</taxon>
        <taxon>Dikarya</taxon>
        <taxon>Ascomycota</taxon>
        <taxon>Pezizomycotina</taxon>
        <taxon>Pezizomycetes</taxon>
        <taxon>Pezizales</taxon>
        <taxon>Pyronemataceae</taxon>
        <taxon>Sphaerosporella</taxon>
    </lineage>
</organism>
<protein>
    <submittedName>
        <fullName evidence="2">Uncharacterized protein</fullName>
    </submittedName>
</protein>
<accession>A0A5J5EJ91</accession>
<proteinExistence type="predicted"/>
<name>A0A5J5EJ91_9PEZI</name>
<comment type="caution">
    <text evidence="2">The sequence shown here is derived from an EMBL/GenBank/DDBJ whole genome shotgun (WGS) entry which is preliminary data.</text>
</comment>
<keyword evidence="1" id="KW-0812">Transmembrane</keyword>
<keyword evidence="1" id="KW-0472">Membrane</keyword>
<reference evidence="2 3" key="1">
    <citation type="submission" date="2019-09" db="EMBL/GenBank/DDBJ databases">
        <title>Draft genome of the ectomycorrhizal ascomycete Sphaerosporella brunnea.</title>
        <authorList>
            <consortium name="DOE Joint Genome Institute"/>
            <person name="Benucci G.M."/>
            <person name="Marozzi G."/>
            <person name="Antonielli L."/>
            <person name="Sanchez S."/>
            <person name="Marco P."/>
            <person name="Wang X."/>
            <person name="Falini L.B."/>
            <person name="Barry K."/>
            <person name="Haridas S."/>
            <person name="Lipzen A."/>
            <person name="Labutti K."/>
            <person name="Grigoriev I.V."/>
            <person name="Murat C."/>
            <person name="Martin F."/>
            <person name="Albertini E."/>
            <person name="Donnini D."/>
            <person name="Bonito G."/>
        </authorList>
    </citation>
    <scope>NUCLEOTIDE SEQUENCE [LARGE SCALE GENOMIC DNA]</scope>
    <source>
        <strain evidence="2 3">Sb_GMNB300</strain>
    </source>
</reference>
<keyword evidence="3" id="KW-1185">Reference proteome</keyword>
<dbReference type="EMBL" id="VXIS01000277">
    <property type="protein sequence ID" value="KAA8895261.1"/>
    <property type="molecule type" value="Genomic_DNA"/>
</dbReference>
<sequence length="87" mass="9401">MRSYSATGSFIGFGIVSAVLVMGTIVGICETTNDRSSYRTARSVIVAGASTVSNTLLKVHIFKTGWRTAEKDNETCHLAETAQRTTR</sequence>
<dbReference type="InParanoid" id="A0A5J5EJ91"/>
<gene>
    <name evidence="2" type="ORF">FN846DRAFT_911970</name>
</gene>
<keyword evidence="1" id="KW-1133">Transmembrane helix</keyword>
<dbReference type="Proteomes" id="UP000326924">
    <property type="component" value="Unassembled WGS sequence"/>
</dbReference>
<evidence type="ECO:0000256" key="1">
    <source>
        <dbReference type="SAM" id="Phobius"/>
    </source>
</evidence>
<dbReference type="AlphaFoldDB" id="A0A5J5EJ91"/>
<evidence type="ECO:0000313" key="3">
    <source>
        <dbReference type="Proteomes" id="UP000326924"/>
    </source>
</evidence>